<feature type="domain" description="LD-carboxypeptidase C-terminal" evidence="8">
    <location>
        <begin position="171"/>
        <end position="284"/>
    </location>
</feature>
<dbReference type="GO" id="GO:0008236">
    <property type="term" value="F:serine-type peptidase activity"/>
    <property type="evidence" value="ECO:0007669"/>
    <property type="project" value="UniProtKB-KW"/>
</dbReference>
<evidence type="ECO:0000256" key="5">
    <source>
        <dbReference type="ARBA" id="ARBA00022825"/>
    </source>
</evidence>
<dbReference type="Proteomes" id="UP000598174">
    <property type="component" value="Unassembled WGS sequence"/>
</dbReference>
<comment type="caution">
    <text evidence="9">The sequence shown here is derived from an EMBL/GenBank/DDBJ whole genome shotgun (WGS) entry which is preliminary data.</text>
</comment>
<evidence type="ECO:0000256" key="1">
    <source>
        <dbReference type="ARBA" id="ARBA00010233"/>
    </source>
</evidence>
<dbReference type="Pfam" id="PF17676">
    <property type="entry name" value="Peptidase_S66C"/>
    <property type="match status" value="1"/>
</dbReference>
<dbReference type="InterPro" id="IPR027478">
    <property type="entry name" value="LdcA_N"/>
</dbReference>
<dbReference type="InterPro" id="IPR040921">
    <property type="entry name" value="Peptidase_S66C"/>
</dbReference>
<dbReference type="InterPro" id="IPR027461">
    <property type="entry name" value="Carboxypeptidase_A_C_sf"/>
</dbReference>
<feature type="active site" description="Charge relay system" evidence="6">
    <location>
        <position position="270"/>
    </location>
</feature>
<evidence type="ECO:0000256" key="6">
    <source>
        <dbReference type="PIRSR" id="PIRSR028757-1"/>
    </source>
</evidence>
<dbReference type="InterPro" id="IPR003507">
    <property type="entry name" value="S66_fam"/>
</dbReference>
<keyword evidence="10" id="KW-1185">Reference proteome</keyword>
<organism evidence="9 10">
    <name type="scientific">Paractinoplanes ferrugineus</name>
    <dbReference type="NCBI Taxonomy" id="113564"/>
    <lineage>
        <taxon>Bacteria</taxon>
        <taxon>Bacillati</taxon>
        <taxon>Actinomycetota</taxon>
        <taxon>Actinomycetes</taxon>
        <taxon>Micromonosporales</taxon>
        <taxon>Micromonosporaceae</taxon>
        <taxon>Paractinoplanes</taxon>
    </lineage>
</organism>
<dbReference type="EMBL" id="BOMM01000040">
    <property type="protein sequence ID" value="GIE12721.1"/>
    <property type="molecule type" value="Genomic_DNA"/>
</dbReference>
<dbReference type="InterPro" id="IPR029062">
    <property type="entry name" value="Class_I_gatase-like"/>
</dbReference>
<evidence type="ECO:0000256" key="2">
    <source>
        <dbReference type="ARBA" id="ARBA00022645"/>
    </source>
</evidence>
<dbReference type="PANTHER" id="PTHR30237">
    <property type="entry name" value="MURAMOYLTETRAPEPTIDE CARBOXYPEPTIDASE"/>
    <property type="match status" value="1"/>
</dbReference>
<keyword evidence="3" id="KW-0645">Protease</keyword>
<dbReference type="Gene3D" id="3.40.50.10740">
    <property type="entry name" value="Class I glutamine amidotransferase-like"/>
    <property type="match status" value="1"/>
</dbReference>
<dbReference type="AlphaFoldDB" id="A0A919MAL9"/>
<dbReference type="PIRSF" id="PIRSF028757">
    <property type="entry name" value="LD-carboxypeptidase"/>
    <property type="match status" value="1"/>
</dbReference>
<dbReference type="Pfam" id="PF02016">
    <property type="entry name" value="Peptidase_S66"/>
    <property type="match status" value="1"/>
</dbReference>
<comment type="similarity">
    <text evidence="1">Belongs to the peptidase S66 family.</text>
</comment>
<dbReference type="Gene3D" id="3.50.30.60">
    <property type="entry name" value="LD-carboxypeptidase A C-terminal domain-like"/>
    <property type="match status" value="1"/>
</dbReference>
<accession>A0A919MAL9</accession>
<keyword evidence="4" id="KW-0378">Hydrolase</keyword>
<reference evidence="9" key="1">
    <citation type="submission" date="2021-01" db="EMBL/GenBank/DDBJ databases">
        <title>Whole genome shotgun sequence of Actinoplanes ferrugineus NBRC 15555.</title>
        <authorList>
            <person name="Komaki H."/>
            <person name="Tamura T."/>
        </authorList>
    </citation>
    <scope>NUCLEOTIDE SEQUENCE</scope>
    <source>
        <strain evidence="9">NBRC 15555</strain>
    </source>
</reference>
<keyword evidence="2" id="KW-0121">Carboxypeptidase</keyword>
<dbReference type="GO" id="GO:0004180">
    <property type="term" value="F:carboxypeptidase activity"/>
    <property type="evidence" value="ECO:0007669"/>
    <property type="project" value="UniProtKB-KW"/>
</dbReference>
<keyword evidence="5" id="KW-0720">Serine protease</keyword>
<dbReference type="SUPFAM" id="SSF52317">
    <property type="entry name" value="Class I glutamine amidotransferase-like"/>
    <property type="match status" value="1"/>
</dbReference>
<gene>
    <name evidence="9" type="ORF">Afe05nite_45610</name>
</gene>
<dbReference type="GO" id="GO:0006508">
    <property type="term" value="P:proteolysis"/>
    <property type="evidence" value="ECO:0007669"/>
    <property type="project" value="UniProtKB-KW"/>
</dbReference>
<dbReference type="PANTHER" id="PTHR30237:SF2">
    <property type="entry name" value="MUREIN TETRAPEPTIDE CARBOXYPEPTIDASE"/>
    <property type="match status" value="1"/>
</dbReference>
<protein>
    <submittedName>
        <fullName evidence="9">Peptidase S66</fullName>
    </submittedName>
</protein>
<dbReference type="SUPFAM" id="SSF141986">
    <property type="entry name" value="LD-carboxypeptidase A C-terminal domain-like"/>
    <property type="match status" value="1"/>
</dbReference>
<evidence type="ECO:0000313" key="9">
    <source>
        <dbReference type="EMBL" id="GIE12721.1"/>
    </source>
</evidence>
<feature type="active site" description="Nucleophile" evidence="6">
    <location>
        <position position="104"/>
    </location>
</feature>
<evidence type="ECO:0000259" key="8">
    <source>
        <dbReference type="Pfam" id="PF17676"/>
    </source>
</evidence>
<evidence type="ECO:0000256" key="4">
    <source>
        <dbReference type="ARBA" id="ARBA00022801"/>
    </source>
</evidence>
<feature type="active site" description="Charge relay system" evidence="6">
    <location>
        <position position="202"/>
    </location>
</feature>
<name>A0A919MAL9_9ACTN</name>
<dbReference type="CDD" id="cd07025">
    <property type="entry name" value="Peptidase_S66"/>
    <property type="match status" value="1"/>
</dbReference>
<sequence length="307" mass="32358">MLQPGELVRLVAPSGWVRPDRAAAAIQALTSWGLRAQAAKSALSRHFYLAGTDEERLDDVNDAFRDPEVRAVLCLRGGYGAQRIIDDIDLDAVRNDPKLFMGYSDITALHIALWCETRLSTVHGPVAAYLSDADSSTKGSVHRALMTGDPVVMTADEKESTFDVRVAGRAEGILLGGNLTMLATMAGGRHKPDLGGAILVIEATNEEPYRVDRSLVQLKRAGWLDGIAGVAVGQFTNCVDDGPTPTVEQVLSEQLGSFGVPVLGGLPIGHGDQQTTVGLGVPAVLDADSGTLVAQPVGRPADQQASG</sequence>
<evidence type="ECO:0000313" key="10">
    <source>
        <dbReference type="Proteomes" id="UP000598174"/>
    </source>
</evidence>
<proteinExistence type="inferred from homology"/>
<dbReference type="InterPro" id="IPR040449">
    <property type="entry name" value="Peptidase_S66_N"/>
</dbReference>
<evidence type="ECO:0000259" key="7">
    <source>
        <dbReference type="Pfam" id="PF02016"/>
    </source>
</evidence>
<evidence type="ECO:0000256" key="3">
    <source>
        <dbReference type="ARBA" id="ARBA00022670"/>
    </source>
</evidence>
<feature type="domain" description="LD-carboxypeptidase N-terminal" evidence="7">
    <location>
        <begin position="8"/>
        <end position="124"/>
    </location>
</feature>